<dbReference type="InterPro" id="IPR035959">
    <property type="entry name" value="RutC-like_sf"/>
</dbReference>
<proteinExistence type="predicted"/>
<accession>A0ABN2MIU0</accession>
<sequence length="127" mass="13481">MVEKASAGKILSKGMSGAVRAGDLVFLAGQVATDENGDVALGDVEAQATQCFRNIERELAHFGATLHDLVEVTAFCAHPFDLDAYVRVRTREFSPENPPATTTVVATLGSPNWLVEVKAVAALGPWV</sequence>
<name>A0ABN2MIU0_9PSEU</name>
<organism evidence="1 2">
    <name type="scientific">Pseudonocardia ailaonensis</name>
    <dbReference type="NCBI Taxonomy" id="367279"/>
    <lineage>
        <taxon>Bacteria</taxon>
        <taxon>Bacillati</taxon>
        <taxon>Actinomycetota</taxon>
        <taxon>Actinomycetes</taxon>
        <taxon>Pseudonocardiales</taxon>
        <taxon>Pseudonocardiaceae</taxon>
        <taxon>Pseudonocardia</taxon>
    </lineage>
</organism>
<dbReference type="Gene3D" id="3.30.1330.40">
    <property type="entry name" value="RutC-like"/>
    <property type="match status" value="1"/>
</dbReference>
<dbReference type="PANTHER" id="PTHR43857:SF1">
    <property type="entry name" value="YJGH FAMILY PROTEIN"/>
    <property type="match status" value="1"/>
</dbReference>
<dbReference type="Proteomes" id="UP001500449">
    <property type="component" value="Unassembled WGS sequence"/>
</dbReference>
<dbReference type="Pfam" id="PF01042">
    <property type="entry name" value="Ribonuc_L-PSP"/>
    <property type="match status" value="1"/>
</dbReference>
<evidence type="ECO:0000313" key="1">
    <source>
        <dbReference type="EMBL" id="GAA1827314.1"/>
    </source>
</evidence>
<reference evidence="1 2" key="1">
    <citation type="journal article" date="2019" name="Int. J. Syst. Evol. Microbiol.">
        <title>The Global Catalogue of Microorganisms (GCM) 10K type strain sequencing project: providing services to taxonomists for standard genome sequencing and annotation.</title>
        <authorList>
            <consortium name="The Broad Institute Genomics Platform"/>
            <consortium name="The Broad Institute Genome Sequencing Center for Infectious Disease"/>
            <person name="Wu L."/>
            <person name="Ma J."/>
        </authorList>
    </citation>
    <scope>NUCLEOTIDE SEQUENCE [LARGE SCALE GENOMIC DNA]</scope>
    <source>
        <strain evidence="1 2">JCM 16009</strain>
    </source>
</reference>
<evidence type="ECO:0000313" key="2">
    <source>
        <dbReference type="Proteomes" id="UP001500449"/>
    </source>
</evidence>
<dbReference type="CDD" id="cd00448">
    <property type="entry name" value="YjgF_YER057c_UK114_family"/>
    <property type="match status" value="1"/>
</dbReference>
<dbReference type="EMBL" id="BAAAQK010000001">
    <property type="protein sequence ID" value="GAA1827314.1"/>
    <property type="molecule type" value="Genomic_DNA"/>
</dbReference>
<dbReference type="InterPro" id="IPR006175">
    <property type="entry name" value="YjgF/YER057c/UK114"/>
</dbReference>
<dbReference type="PANTHER" id="PTHR43857">
    <property type="entry name" value="BLR7761 PROTEIN"/>
    <property type="match status" value="1"/>
</dbReference>
<dbReference type="RefSeq" id="WP_344411499.1">
    <property type="nucleotide sequence ID" value="NZ_BAAAQK010000001.1"/>
</dbReference>
<dbReference type="SUPFAM" id="SSF55298">
    <property type="entry name" value="YjgF-like"/>
    <property type="match status" value="1"/>
</dbReference>
<gene>
    <name evidence="1" type="ORF">GCM10009836_01240</name>
</gene>
<comment type="caution">
    <text evidence="1">The sequence shown here is derived from an EMBL/GenBank/DDBJ whole genome shotgun (WGS) entry which is preliminary data.</text>
</comment>
<protein>
    <submittedName>
        <fullName evidence="1">RidA family protein</fullName>
    </submittedName>
</protein>
<keyword evidence="2" id="KW-1185">Reference proteome</keyword>